<protein>
    <submittedName>
        <fullName evidence="1">Cytoplasmic protein</fullName>
    </submittedName>
</protein>
<accession>A0A2X0XWG5</accession>
<evidence type="ECO:0000313" key="2">
    <source>
        <dbReference type="EMBL" id="WGF37016.1"/>
    </source>
</evidence>
<dbReference type="Proteomes" id="UP000251431">
    <property type="component" value="Unassembled WGS sequence"/>
</dbReference>
<reference evidence="1 3" key="1">
    <citation type="submission" date="2018-06" db="EMBL/GenBank/DDBJ databases">
        <authorList>
            <consortium name="Pathogen Informatics"/>
            <person name="Doyle S."/>
        </authorList>
    </citation>
    <scope>NUCLEOTIDE SEQUENCE [LARGE SCALE GENOMIC DNA]</scope>
    <source>
        <strain evidence="1 3">NCTC7582</strain>
    </source>
</reference>
<sequence>MFQKLRTLTQTNGTVKHLDADYEQLNIRGAVSLQQEVHLIKVSTHGHSSFYYPVTAQIFNSTGSCKLKDYCQIGELTNAGNIKIRNGFIQKINSSGKLMVEEKLQSEQFDAIGIVKAAEIIAHHFHLKLSGESGIDRLRAENVVIEKDRITLLPLFKKILRCHTISGKHLQLSNTNAEFVEGEVVHVGENSVIGTLYYTDDYSIASSSKVHHIIRREKE</sequence>
<evidence type="ECO:0000313" key="3">
    <source>
        <dbReference type="Proteomes" id="UP000251431"/>
    </source>
</evidence>
<evidence type="ECO:0000313" key="1">
    <source>
        <dbReference type="EMBL" id="SPT98048.1"/>
    </source>
</evidence>
<proteinExistence type="predicted"/>
<dbReference type="Proteomes" id="UP001244564">
    <property type="component" value="Chromosome"/>
</dbReference>
<evidence type="ECO:0000313" key="4">
    <source>
        <dbReference type="Proteomes" id="UP001244564"/>
    </source>
</evidence>
<organism evidence="1 3">
    <name type="scientific">Lysinibacillus capsici</name>
    <dbReference type="NCBI Taxonomy" id="2115968"/>
    <lineage>
        <taxon>Bacteria</taxon>
        <taxon>Bacillati</taxon>
        <taxon>Bacillota</taxon>
        <taxon>Bacilli</taxon>
        <taxon>Bacillales</taxon>
        <taxon>Bacillaceae</taxon>
        <taxon>Lysinibacillus</taxon>
    </lineage>
</organism>
<gene>
    <name evidence="1" type="primary">yhbE</name>
    <name evidence="1" type="ORF">NCTC7582_01431</name>
    <name evidence="2" type="ORF">QBO96_14815</name>
</gene>
<dbReference type="RefSeq" id="WP_048395305.1">
    <property type="nucleotide sequence ID" value="NZ_CANLUV010000003.1"/>
</dbReference>
<dbReference type="AlphaFoldDB" id="A0A2X0XWG5"/>
<name>A0A2X0XWG5_9BACI</name>
<keyword evidence="4" id="KW-1185">Reference proteome</keyword>
<reference evidence="2 4" key="2">
    <citation type="submission" date="2023-04" db="EMBL/GenBank/DDBJ databases">
        <title>Genomic of Lysinibacillus capsici TSBLM.</title>
        <authorList>
            <person name="Hu X.S."/>
            <person name="Yu C.H."/>
        </authorList>
    </citation>
    <scope>NUCLEOTIDE SEQUENCE [LARGE SCALE GENOMIC DNA]</scope>
    <source>
        <strain evidence="2 4">TSBLM</strain>
    </source>
</reference>
<dbReference type="EMBL" id="CP122283">
    <property type="protein sequence ID" value="WGF37016.1"/>
    <property type="molecule type" value="Genomic_DNA"/>
</dbReference>
<dbReference type="EMBL" id="UAQE01000001">
    <property type="protein sequence ID" value="SPT98048.1"/>
    <property type="molecule type" value="Genomic_DNA"/>
</dbReference>